<keyword evidence="3" id="KW-0560">Oxidoreductase</keyword>
<dbReference type="InterPro" id="IPR012727">
    <property type="entry name" value="Gly_oxidase_ThiO"/>
</dbReference>
<evidence type="ECO:0000256" key="1">
    <source>
        <dbReference type="ARBA" id="ARBA00004948"/>
    </source>
</evidence>
<dbReference type="GO" id="GO:0005737">
    <property type="term" value="C:cytoplasm"/>
    <property type="evidence" value="ECO:0007669"/>
    <property type="project" value="TreeGrafter"/>
</dbReference>
<dbReference type="GO" id="GO:0009228">
    <property type="term" value="P:thiamine biosynthetic process"/>
    <property type="evidence" value="ECO:0007669"/>
    <property type="project" value="UniProtKB-KW"/>
</dbReference>
<dbReference type="NCBIfam" id="TIGR02352">
    <property type="entry name" value="thiamin_ThiO"/>
    <property type="match status" value="1"/>
</dbReference>
<dbReference type="RefSeq" id="WP_092524474.1">
    <property type="nucleotide sequence ID" value="NZ_FNKO01000002.1"/>
</dbReference>
<dbReference type="Gene3D" id="3.30.9.10">
    <property type="entry name" value="D-Amino Acid Oxidase, subunit A, domain 2"/>
    <property type="match status" value="1"/>
</dbReference>
<accession>A0A1H1EZQ3</accession>
<dbReference type="SUPFAM" id="SSF54373">
    <property type="entry name" value="FAD-linked reductases, C-terminal domain"/>
    <property type="match status" value="1"/>
</dbReference>
<name>A0A1H1EZQ3_9ACTN</name>
<dbReference type="STRING" id="995062.SAMN04489718_2761"/>
<dbReference type="OrthoDB" id="3214401at2"/>
<evidence type="ECO:0000259" key="6">
    <source>
        <dbReference type="Pfam" id="PF01266"/>
    </source>
</evidence>
<dbReference type="Pfam" id="PF01266">
    <property type="entry name" value="DAO"/>
    <property type="match status" value="1"/>
</dbReference>
<dbReference type="GO" id="GO:0043799">
    <property type="term" value="F:glycine oxidase activity"/>
    <property type="evidence" value="ECO:0007669"/>
    <property type="project" value="UniProtKB-EC"/>
</dbReference>
<protein>
    <recommendedName>
        <fullName evidence="5">glycine oxidase</fullName>
        <ecNumber evidence="5">1.4.3.19</ecNumber>
    </recommendedName>
</protein>
<dbReference type="AlphaFoldDB" id="A0A1H1EZQ3"/>
<dbReference type="GO" id="GO:0050660">
    <property type="term" value="F:flavin adenine dinucleotide binding"/>
    <property type="evidence" value="ECO:0007669"/>
    <property type="project" value="InterPro"/>
</dbReference>
<dbReference type="InterPro" id="IPR006076">
    <property type="entry name" value="FAD-dep_OxRdtase"/>
</dbReference>
<dbReference type="Gene3D" id="3.50.50.60">
    <property type="entry name" value="FAD/NAD(P)-binding domain"/>
    <property type="match status" value="1"/>
</dbReference>
<keyword evidence="8" id="KW-1185">Reference proteome</keyword>
<sequence>MTNGQPQDVALVGGGVIGLSCAWRLAAQGFRVRLIDPAPASGASHVAGGMLAPIAEAWPGEESLLELGAASLRRWPEFAAELSAAAAGPSGLNEHGTLVVAVDNADREQLDALAEHLDSLGRKVTGRTSRELRGIESTLGPSVRAGLEVPGDLSVDNRTALAALRRAAEEAGVEFLARSASRVRPGAVELDGEVLHCDAAVITAGVRAPELHPELSGLVRPVKGEILRLRTRPTALPPPQHTIRGPVHGRQIYLVPRTDGLVIGATQYESGFDAEVTVGGVRDLIGDAERLLPGIGEYELVEANAGLRPAPPDNLPLIGWLDTGVLVATGHHRNGFLQAPLTAEAVGELLRGRRAPAEVEAADPARWKGN</sequence>
<evidence type="ECO:0000256" key="2">
    <source>
        <dbReference type="ARBA" id="ARBA00022977"/>
    </source>
</evidence>
<dbReference type="InterPro" id="IPR036188">
    <property type="entry name" value="FAD/NAD-bd_sf"/>
</dbReference>
<reference evidence="8" key="1">
    <citation type="submission" date="2016-10" db="EMBL/GenBank/DDBJ databases">
        <authorList>
            <person name="Varghese N."/>
            <person name="Submissions S."/>
        </authorList>
    </citation>
    <scope>NUCLEOTIDE SEQUENCE [LARGE SCALE GENOMIC DNA]</scope>
    <source>
        <strain evidence="8">DSM 45459</strain>
    </source>
</reference>
<dbReference type="PANTHER" id="PTHR13847">
    <property type="entry name" value="SARCOSINE DEHYDROGENASE-RELATED"/>
    <property type="match status" value="1"/>
</dbReference>
<dbReference type="GO" id="GO:0009229">
    <property type="term" value="P:thiamine diphosphate biosynthetic process"/>
    <property type="evidence" value="ECO:0007669"/>
    <property type="project" value="UniProtKB-UniPathway"/>
</dbReference>
<dbReference type="PANTHER" id="PTHR13847:SF289">
    <property type="entry name" value="GLYCINE OXIDASE"/>
    <property type="match status" value="1"/>
</dbReference>
<comment type="catalytic activity">
    <reaction evidence="4">
        <text>glycine + O2 + H2O = glyoxylate + H2O2 + NH4(+)</text>
        <dbReference type="Rhea" id="RHEA:11532"/>
        <dbReference type="ChEBI" id="CHEBI:15377"/>
        <dbReference type="ChEBI" id="CHEBI:15379"/>
        <dbReference type="ChEBI" id="CHEBI:16240"/>
        <dbReference type="ChEBI" id="CHEBI:28938"/>
        <dbReference type="ChEBI" id="CHEBI:36655"/>
        <dbReference type="ChEBI" id="CHEBI:57305"/>
        <dbReference type="EC" id="1.4.3.19"/>
    </reaction>
</comment>
<feature type="domain" description="FAD dependent oxidoreductase" evidence="6">
    <location>
        <begin position="8"/>
        <end position="349"/>
    </location>
</feature>
<comment type="pathway">
    <text evidence="1">Cofactor biosynthesis; thiamine diphosphate biosynthesis.</text>
</comment>
<dbReference type="Proteomes" id="UP000199301">
    <property type="component" value="Unassembled WGS sequence"/>
</dbReference>
<evidence type="ECO:0000313" key="8">
    <source>
        <dbReference type="Proteomes" id="UP000199301"/>
    </source>
</evidence>
<dbReference type="EC" id="1.4.3.19" evidence="5"/>
<dbReference type="UniPathway" id="UPA00060"/>
<dbReference type="SUPFAM" id="SSF51905">
    <property type="entry name" value="FAD/NAD(P)-binding domain"/>
    <property type="match status" value="1"/>
</dbReference>
<evidence type="ECO:0000256" key="4">
    <source>
        <dbReference type="ARBA" id="ARBA00049872"/>
    </source>
</evidence>
<dbReference type="EMBL" id="FNKO01000002">
    <property type="protein sequence ID" value="SDQ94118.1"/>
    <property type="molecule type" value="Genomic_DNA"/>
</dbReference>
<evidence type="ECO:0000256" key="3">
    <source>
        <dbReference type="ARBA" id="ARBA00023002"/>
    </source>
</evidence>
<proteinExistence type="predicted"/>
<gene>
    <name evidence="7" type="ORF">SAMN04489718_2761</name>
</gene>
<evidence type="ECO:0000256" key="5">
    <source>
        <dbReference type="ARBA" id="ARBA00050018"/>
    </source>
</evidence>
<evidence type="ECO:0000313" key="7">
    <source>
        <dbReference type="EMBL" id="SDQ94118.1"/>
    </source>
</evidence>
<organism evidence="7 8">
    <name type="scientific">Actinopolyspora saharensis</name>
    <dbReference type="NCBI Taxonomy" id="995062"/>
    <lineage>
        <taxon>Bacteria</taxon>
        <taxon>Bacillati</taxon>
        <taxon>Actinomycetota</taxon>
        <taxon>Actinomycetes</taxon>
        <taxon>Actinopolysporales</taxon>
        <taxon>Actinopolysporaceae</taxon>
        <taxon>Actinopolyspora</taxon>
    </lineage>
</organism>
<keyword evidence="2" id="KW-0784">Thiamine biosynthesis</keyword>